<evidence type="ECO:0000256" key="1">
    <source>
        <dbReference type="ARBA" id="ARBA00004370"/>
    </source>
</evidence>
<protein>
    <recommendedName>
        <fullName evidence="7">Shisa N-terminal domain-containing protein</fullName>
    </recommendedName>
</protein>
<evidence type="ECO:0000313" key="8">
    <source>
        <dbReference type="Ensembl" id="ENSMMOP00000026734.1"/>
    </source>
</evidence>
<dbReference type="Proteomes" id="UP000261620">
    <property type="component" value="Unplaced"/>
</dbReference>
<dbReference type="PANTHER" id="PTHR31774:SF0">
    <property type="entry name" value="PROTEIN SHISA-6"/>
    <property type="match status" value="1"/>
</dbReference>
<dbReference type="GO" id="GO:0032281">
    <property type="term" value="C:AMPA glutamate receptor complex"/>
    <property type="evidence" value="ECO:0007669"/>
    <property type="project" value="TreeGrafter"/>
</dbReference>
<keyword evidence="4" id="KW-0472">Membrane</keyword>
<evidence type="ECO:0000256" key="5">
    <source>
        <dbReference type="SAM" id="MobiDB-lite"/>
    </source>
</evidence>
<sequence>MGTKHLLLLLIYLDPLNVLSAAGSKKSKAAPRRQPKAKEVNAAATITQVPAPSVQHDTCQGYYDVSGQYDKEFACNNTDHRFCCGSCFLRFCCADRGKRLEQKVCTNYNTPDWIKTQPPSPAPTGDTYDPEKDQTNTTVYISCGVVALVIAIGISAKVAYDKATKQPQEMNVHSPPEGDSSSCSPPRTNNILTSATEPYDLSLSRSFQNLSRLPPSCQLKSDLNEKDVDEFYPRKHHHPDFGVQGPTHMVKLSADPQQRQRPRRVQRTMSQDHVLSPPRTPRHGNYGLSSYGAMAANAYSSSRHLSDEQLLSADRLHSQDPLLSPVMRRDKFREKAMARAMSHADMLLPLTPVADRHRMTKMHSQPSASNDSYNTLTVIHPASASKRQAFASRRTHTVDHLQFIPGHHHTYRTASKNEVTV</sequence>
<proteinExistence type="predicted"/>
<dbReference type="GO" id="GO:0045211">
    <property type="term" value="C:postsynaptic membrane"/>
    <property type="evidence" value="ECO:0007669"/>
    <property type="project" value="TreeGrafter"/>
</dbReference>
<feature type="domain" description="Shisa N-terminal" evidence="7">
    <location>
        <begin position="57"/>
        <end position="107"/>
    </location>
</feature>
<feature type="signal peptide" evidence="6">
    <location>
        <begin position="1"/>
        <end position="21"/>
    </location>
</feature>
<evidence type="ECO:0000256" key="3">
    <source>
        <dbReference type="ARBA" id="ARBA00022989"/>
    </source>
</evidence>
<feature type="chain" id="PRO_5018708863" description="Shisa N-terminal domain-containing protein" evidence="6">
    <location>
        <begin position="22"/>
        <end position="421"/>
    </location>
</feature>
<evidence type="ECO:0000256" key="4">
    <source>
        <dbReference type="ARBA" id="ARBA00023136"/>
    </source>
</evidence>
<keyword evidence="2" id="KW-0812">Transmembrane</keyword>
<evidence type="ECO:0000256" key="2">
    <source>
        <dbReference type="ARBA" id="ARBA00022692"/>
    </source>
</evidence>
<keyword evidence="3" id="KW-1133">Transmembrane helix</keyword>
<evidence type="ECO:0000313" key="9">
    <source>
        <dbReference type="Proteomes" id="UP000261620"/>
    </source>
</evidence>
<dbReference type="GO" id="GO:0014069">
    <property type="term" value="C:postsynaptic density"/>
    <property type="evidence" value="ECO:0007669"/>
    <property type="project" value="TreeGrafter"/>
</dbReference>
<dbReference type="InterPro" id="IPR053891">
    <property type="entry name" value="Shisa_N"/>
</dbReference>
<accession>A0A3Q3XJB8</accession>
<comment type="subcellular location">
    <subcellularLocation>
        <location evidence="1">Membrane</location>
    </subcellularLocation>
</comment>
<dbReference type="InterPro" id="IPR026910">
    <property type="entry name" value="Shisa"/>
</dbReference>
<name>A0A3Q3XJB8_MOLML</name>
<reference evidence="8" key="1">
    <citation type="submission" date="2025-08" db="UniProtKB">
        <authorList>
            <consortium name="Ensembl"/>
        </authorList>
    </citation>
    <scope>IDENTIFICATION</scope>
</reference>
<dbReference type="GO" id="GO:0048172">
    <property type="term" value="P:regulation of short-term neuronal synaptic plasticity"/>
    <property type="evidence" value="ECO:0007669"/>
    <property type="project" value="TreeGrafter"/>
</dbReference>
<feature type="region of interest" description="Disordered" evidence="5">
    <location>
        <begin position="254"/>
        <end position="286"/>
    </location>
</feature>
<dbReference type="PANTHER" id="PTHR31774">
    <property type="entry name" value="PROTEIN SHISA-9-RELATED"/>
    <property type="match status" value="1"/>
</dbReference>
<dbReference type="GO" id="GO:0032591">
    <property type="term" value="C:dendritic spine membrane"/>
    <property type="evidence" value="ECO:0007669"/>
    <property type="project" value="TreeGrafter"/>
</dbReference>
<dbReference type="Pfam" id="PF13908">
    <property type="entry name" value="Shisa_N"/>
    <property type="match status" value="1"/>
</dbReference>
<organism evidence="8 9">
    <name type="scientific">Mola mola</name>
    <name type="common">Ocean sunfish</name>
    <name type="synonym">Tetraodon mola</name>
    <dbReference type="NCBI Taxonomy" id="94237"/>
    <lineage>
        <taxon>Eukaryota</taxon>
        <taxon>Metazoa</taxon>
        <taxon>Chordata</taxon>
        <taxon>Craniata</taxon>
        <taxon>Vertebrata</taxon>
        <taxon>Euteleostomi</taxon>
        <taxon>Actinopterygii</taxon>
        <taxon>Neopterygii</taxon>
        <taxon>Teleostei</taxon>
        <taxon>Neoteleostei</taxon>
        <taxon>Acanthomorphata</taxon>
        <taxon>Eupercaria</taxon>
        <taxon>Tetraodontiformes</taxon>
        <taxon>Molidae</taxon>
        <taxon>Mola</taxon>
    </lineage>
</organism>
<evidence type="ECO:0000259" key="7">
    <source>
        <dbReference type="Pfam" id="PF13908"/>
    </source>
</evidence>
<feature type="compositionally biased region" description="Polar residues" evidence="5">
    <location>
        <begin position="179"/>
        <end position="193"/>
    </location>
</feature>
<dbReference type="AlphaFoldDB" id="A0A3Q3XJB8"/>
<reference evidence="8" key="2">
    <citation type="submission" date="2025-09" db="UniProtKB">
        <authorList>
            <consortium name="Ensembl"/>
        </authorList>
    </citation>
    <scope>IDENTIFICATION</scope>
</reference>
<dbReference type="Ensembl" id="ENSMMOT00000027189.1">
    <property type="protein sequence ID" value="ENSMMOP00000026734.1"/>
    <property type="gene ID" value="ENSMMOG00000020224.1"/>
</dbReference>
<evidence type="ECO:0000256" key="6">
    <source>
        <dbReference type="SAM" id="SignalP"/>
    </source>
</evidence>
<feature type="region of interest" description="Disordered" evidence="5">
    <location>
        <begin position="167"/>
        <end position="193"/>
    </location>
</feature>
<keyword evidence="9" id="KW-1185">Reference proteome</keyword>
<keyword evidence="6" id="KW-0732">Signal</keyword>